<name>A0AA39L461_SARSR</name>
<dbReference type="AlphaFoldDB" id="A0AA39L461"/>
<evidence type="ECO:0000256" key="2">
    <source>
        <dbReference type="SAM" id="MobiDB-lite"/>
    </source>
</evidence>
<feature type="compositionally biased region" description="Basic and acidic residues" evidence="2">
    <location>
        <begin position="384"/>
        <end position="406"/>
    </location>
</feature>
<keyword evidence="4" id="KW-1185">Reference proteome</keyword>
<sequence length="853" mass="95814">MRRQNHSCDYCRKSKKACDGFALNRFRFLSSSGGCSPSSSPASRPASHLLPCSYCVRTKKQCSFNANWGPSPAASVTERNEAQHNSTKRLKSDGDAQEGSMLDYDLELTLDDLSQAIRGHDSVCSSFPSASTPGVQSQGQVQQSDSRTDGVRYGHHYPDQTRICAGQDHGLGLESWTELVDSVSPWDTVDVASLNDHTASQASHVDFSSGDWYGDGISDGLSLSGTDPGSLTNLGKRKGRRASQLDDERSLSVYNTDFRISSAANNHLIIGNLLGIYHDVLENNLACWLAEENCPYKMHRPGRAYLVSHKSPSRRIPSASPQAERGSMEWGRDWSNRIYRRVTQLDRMAVRSRSIRLSRAQSHDASRALSLVIMAFATQWSQGRRRDDMQTRRPSQGKRDEEMEKDFERHLQKSVWRQAKRALDDVADVECFRVAYAEMVFGLMERPWDDEDELAEVVLGESDSDLGSEAMQSKVVDILAQDGPPVMLERAARKMQVLKFRFESENPDSLCSSASPRPCSGNMTDEDRETIGLLYWLAVMFDTVSAPMNERPVALGDEECQHDAAREGQTEGELGERPTDSRSSLRWNIHLFTRGGQDISAGDLSWPCSHDVAASAIARSAPIKILIFRHLSYLQNILRRKEFGQPIEDALWEATLVYRYWNTVYARFYRDLVQNYETVPTRIRAWFVCIYIPWHLACLMLADVVELVGQNKVGLSEHTRTRERADMVSRIRTQSAHELSELARVTAPGDGTEQLPDYHHAVNEGPLLTEPWTVLLVRAFAKSALFYLCREQKVVKVPEVPALHGTDCDQNIVRARYCIKALASLGKKSTMARQIANAFNRALGKQELDRGYT</sequence>
<comment type="caution">
    <text evidence="3">The sequence shown here is derived from an EMBL/GenBank/DDBJ whole genome shotgun (WGS) entry which is preliminary data.</text>
</comment>
<dbReference type="EMBL" id="JAPDFR010000009">
    <property type="protein sequence ID" value="KAK0383851.1"/>
    <property type="molecule type" value="Genomic_DNA"/>
</dbReference>
<feature type="region of interest" description="Disordered" evidence="2">
    <location>
        <begin position="224"/>
        <end position="246"/>
    </location>
</feature>
<feature type="region of interest" description="Disordered" evidence="2">
    <location>
        <begin position="72"/>
        <end position="97"/>
    </location>
</feature>
<dbReference type="Proteomes" id="UP001175261">
    <property type="component" value="Unassembled WGS sequence"/>
</dbReference>
<accession>A0AA39L461</accession>
<evidence type="ECO:0000256" key="1">
    <source>
        <dbReference type="ARBA" id="ARBA00023242"/>
    </source>
</evidence>
<feature type="region of interest" description="Disordered" evidence="2">
    <location>
        <begin position="383"/>
        <end position="406"/>
    </location>
</feature>
<evidence type="ECO:0000313" key="4">
    <source>
        <dbReference type="Proteomes" id="UP001175261"/>
    </source>
</evidence>
<dbReference type="GO" id="GO:0000981">
    <property type="term" value="F:DNA-binding transcription factor activity, RNA polymerase II-specific"/>
    <property type="evidence" value="ECO:0007669"/>
    <property type="project" value="InterPro"/>
</dbReference>
<evidence type="ECO:0008006" key="5">
    <source>
        <dbReference type="Google" id="ProtNLM"/>
    </source>
</evidence>
<reference evidence="3" key="1">
    <citation type="submission" date="2022-10" db="EMBL/GenBank/DDBJ databases">
        <title>Determination and structural analysis of whole genome sequence of Sarocladium strictum F4-1.</title>
        <authorList>
            <person name="Hu L."/>
            <person name="Jiang Y."/>
        </authorList>
    </citation>
    <scope>NUCLEOTIDE SEQUENCE</scope>
    <source>
        <strain evidence="3">F4-1</strain>
    </source>
</reference>
<evidence type="ECO:0000313" key="3">
    <source>
        <dbReference type="EMBL" id="KAK0383851.1"/>
    </source>
</evidence>
<feature type="compositionally biased region" description="Low complexity" evidence="2">
    <location>
        <begin position="134"/>
        <end position="144"/>
    </location>
</feature>
<feature type="region of interest" description="Disordered" evidence="2">
    <location>
        <begin position="124"/>
        <end position="149"/>
    </location>
</feature>
<feature type="compositionally biased region" description="Polar residues" evidence="2">
    <location>
        <begin position="124"/>
        <end position="133"/>
    </location>
</feature>
<dbReference type="CDD" id="cd00067">
    <property type="entry name" value="GAL4"/>
    <property type="match status" value="1"/>
</dbReference>
<dbReference type="InterPro" id="IPR036864">
    <property type="entry name" value="Zn2-C6_fun-type_DNA-bd_sf"/>
</dbReference>
<proteinExistence type="predicted"/>
<dbReference type="InterPro" id="IPR001138">
    <property type="entry name" value="Zn2Cys6_DnaBD"/>
</dbReference>
<protein>
    <recommendedName>
        <fullName evidence="5">Zn(2)-C6 fungal-type domain-containing protein</fullName>
    </recommendedName>
</protein>
<organism evidence="3 4">
    <name type="scientific">Sarocladium strictum</name>
    <name type="common">Black bundle disease fungus</name>
    <name type="synonym">Acremonium strictum</name>
    <dbReference type="NCBI Taxonomy" id="5046"/>
    <lineage>
        <taxon>Eukaryota</taxon>
        <taxon>Fungi</taxon>
        <taxon>Dikarya</taxon>
        <taxon>Ascomycota</taxon>
        <taxon>Pezizomycotina</taxon>
        <taxon>Sordariomycetes</taxon>
        <taxon>Hypocreomycetidae</taxon>
        <taxon>Hypocreales</taxon>
        <taxon>Sarocladiaceae</taxon>
        <taxon>Sarocladium</taxon>
    </lineage>
</organism>
<dbReference type="Gene3D" id="4.10.240.10">
    <property type="entry name" value="Zn(2)-C6 fungal-type DNA-binding domain"/>
    <property type="match status" value="1"/>
</dbReference>
<dbReference type="GO" id="GO:0008270">
    <property type="term" value="F:zinc ion binding"/>
    <property type="evidence" value="ECO:0007669"/>
    <property type="project" value="InterPro"/>
</dbReference>
<gene>
    <name evidence="3" type="ORF">NLU13_9762</name>
</gene>
<keyword evidence="1" id="KW-0539">Nucleus</keyword>